<protein>
    <submittedName>
        <fullName evidence="6">Fumarylacetoacetate hydrolase family protein</fullName>
    </submittedName>
</protein>
<dbReference type="InterPro" id="IPR011234">
    <property type="entry name" value="Fumarylacetoacetase-like_C"/>
</dbReference>
<dbReference type="FunFam" id="3.90.850.10:FF:000002">
    <property type="entry name" value="2-hydroxyhepta-2,4-diene-1,7-dioate isomerase"/>
    <property type="match status" value="1"/>
</dbReference>
<dbReference type="InterPro" id="IPR036663">
    <property type="entry name" value="Fumarylacetoacetase_C_sf"/>
</dbReference>
<accession>A0A6B2R2R1</accession>
<dbReference type="GO" id="GO:0016787">
    <property type="term" value="F:hydrolase activity"/>
    <property type="evidence" value="ECO:0007669"/>
    <property type="project" value="UniProtKB-KW"/>
</dbReference>
<keyword evidence="4 6" id="KW-0378">Hydrolase</keyword>
<comment type="caution">
    <text evidence="6">The sequence shown here is derived from an EMBL/GenBank/DDBJ whole genome shotgun (WGS) entry which is preliminary data.</text>
</comment>
<dbReference type="PANTHER" id="PTHR42796:SF4">
    <property type="entry name" value="FUMARYLACETOACETATE HYDROLASE DOMAIN-CONTAINING PROTEIN 2A"/>
    <property type="match status" value="1"/>
</dbReference>
<dbReference type="PANTHER" id="PTHR42796">
    <property type="entry name" value="FUMARYLACETOACETATE HYDROLASE DOMAIN-CONTAINING PROTEIN 2A-RELATED"/>
    <property type="match status" value="1"/>
</dbReference>
<name>A0A6B2R2R1_9BURK</name>
<dbReference type="Gene3D" id="3.90.850.10">
    <property type="entry name" value="Fumarylacetoacetase-like, C-terminal domain"/>
    <property type="match status" value="1"/>
</dbReference>
<evidence type="ECO:0000256" key="1">
    <source>
        <dbReference type="ARBA" id="ARBA00001946"/>
    </source>
</evidence>
<keyword evidence="3" id="KW-0479">Metal-binding</keyword>
<proteinExistence type="inferred from homology"/>
<sequence length="290" mass="31474">MRLFSYQDASQQKRVGLLRSNDSSEFIDLSATDSKLPNTLIEILSSGNAMSHIATLAKSASAVIKSIEGVRFIPLIDRPGKVICLGLNYADHAAEGGHSTPEYPAFFMRGPSSLAAHLQPLIRPRVSDKFDYEAELAFVVGKKARHLTSANALDYVAGYSAFNDGSVRDYQRKSSQWTIGKNFDQTGGFGPWLVTPDELPLGASGLRIQSRLNGQVMQDANTKNFLCNIVHTLVLITECMTLEPGDVVITGTPAGVGYARKPPVFMKQGDKIEIDIEGVGVLINSIQDEA</sequence>
<dbReference type="EMBL" id="JAAGRN010000011">
    <property type="protein sequence ID" value="NDY84358.1"/>
    <property type="molecule type" value="Genomic_DNA"/>
</dbReference>
<evidence type="ECO:0000259" key="5">
    <source>
        <dbReference type="Pfam" id="PF01557"/>
    </source>
</evidence>
<gene>
    <name evidence="6" type="ORF">G3I67_14080</name>
</gene>
<comment type="cofactor">
    <cofactor evidence="1">
        <name>Mg(2+)</name>
        <dbReference type="ChEBI" id="CHEBI:18420"/>
    </cofactor>
</comment>
<evidence type="ECO:0000256" key="3">
    <source>
        <dbReference type="ARBA" id="ARBA00022723"/>
    </source>
</evidence>
<dbReference type="AlphaFoldDB" id="A0A6B2R2R1"/>
<evidence type="ECO:0000256" key="4">
    <source>
        <dbReference type="ARBA" id="ARBA00022801"/>
    </source>
</evidence>
<evidence type="ECO:0000256" key="2">
    <source>
        <dbReference type="ARBA" id="ARBA00010211"/>
    </source>
</evidence>
<dbReference type="GO" id="GO:0019752">
    <property type="term" value="P:carboxylic acid metabolic process"/>
    <property type="evidence" value="ECO:0007669"/>
    <property type="project" value="UniProtKB-ARBA"/>
</dbReference>
<dbReference type="Pfam" id="PF01557">
    <property type="entry name" value="FAA_hydrolase"/>
    <property type="match status" value="1"/>
</dbReference>
<dbReference type="GO" id="GO:0046872">
    <property type="term" value="F:metal ion binding"/>
    <property type="evidence" value="ECO:0007669"/>
    <property type="project" value="UniProtKB-KW"/>
</dbReference>
<dbReference type="SUPFAM" id="SSF56529">
    <property type="entry name" value="FAH"/>
    <property type="match status" value="1"/>
</dbReference>
<reference evidence="6" key="1">
    <citation type="submission" date="2020-02" db="EMBL/GenBank/DDBJ databases">
        <authorList>
            <person name="Chen W.-M."/>
        </authorList>
    </citation>
    <scope>NUCLEOTIDE SEQUENCE</scope>
    <source>
        <strain evidence="6">NBD-18</strain>
    </source>
</reference>
<dbReference type="RefSeq" id="WP_163656174.1">
    <property type="nucleotide sequence ID" value="NZ_JAAGRN010000011.1"/>
</dbReference>
<feature type="domain" description="Fumarylacetoacetase-like C-terminal" evidence="5">
    <location>
        <begin position="81"/>
        <end position="286"/>
    </location>
</feature>
<dbReference type="InterPro" id="IPR051121">
    <property type="entry name" value="FAH"/>
</dbReference>
<evidence type="ECO:0000313" key="6">
    <source>
        <dbReference type="EMBL" id="NDY84358.1"/>
    </source>
</evidence>
<organism evidence="6">
    <name type="scientific">Sheuella amnicola</name>
    <dbReference type="NCBI Taxonomy" id="2707330"/>
    <lineage>
        <taxon>Bacteria</taxon>
        <taxon>Pseudomonadati</taxon>
        <taxon>Pseudomonadota</taxon>
        <taxon>Betaproteobacteria</taxon>
        <taxon>Burkholderiales</taxon>
        <taxon>Alcaligenaceae</taxon>
        <taxon>Sheuella</taxon>
    </lineage>
</organism>
<dbReference type="GO" id="GO:0016853">
    <property type="term" value="F:isomerase activity"/>
    <property type="evidence" value="ECO:0007669"/>
    <property type="project" value="UniProtKB-ARBA"/>
</dbReference>
<comment type="similarity">
    <text evidence="2">Belongs to the FAH family.</text>
</comment>